<protein>
    <submittedName>
        <fullName evidence="2">Uncharacterized protein</fullName>
    </submittedName>
</protein>
<evidence type="ECO:0000256" key="1">
    <source>
        <dbReference type="SAM" id="Coils"/>
    </source>
</evidence>
<proteinExistence type="predicted"/>
<reference evidence="2" key="1">
    <citation type="journal article" date="2021" name="Proc. Natl. Acad. Sci. U.S.A.">
        <title>A Catalog of Tens of Thousands of Viruses from Human Metagenomes Reveals Hidden Associations with Chronic Diseases.</title>
        <authorList>
            <person name="Tisza M.J."/>
            <person name="Buck C.B."/>
        </authorList>
    </citation>
    <scope>NUCLEOTIDE SEQUENCE</scope>
    <source>
        <strain evidence="2">CtHiz26</strain>
    </source>
</reference>
<sequence>MIQLTKSELNKLNTRKAKVEKLKNDLREYFDASGDMSLPDIECTCIGYSAMGMVEANDIKDKEGNVIGFQATVDDLDYKVEYVEEDGDIYLIGWEELEDDLKYQRRRLNKAWRVFKAENPDAELERDDDED</sequence>
<keyword evidence="1" id="KW-0175">Coiled coil</keyword>
<evidence type="ECO:0000313" key="2">
    <source>
        <dbReference type="EMBL" id="DAE14474.1"/>
    </source>
</evidence>
<feature type="coiled-coil region" evidence="1">
    <location>
        <begin position="2"/>
        <end position="29"/>
    </location>
</feature>
<name>A0A8S5Q690_9CAUD</name>
<accession>A0A8S5Q690</accession>
<organism evidence="2">
    <name type="scientific">Siphoviridae sp. ctHiz26</name>
    <dbReference type="NCBI Taxonomy" id="2825423"/>
    <lineage>
        <taxon>Viruses</taxon>
        <taxon>Duplodnaviria</taxon>
        <taxon>Heunggongvirae</taxon>
        <taxon>Uroviricota</taxon>
        <taxon>Caudoviricetes</taxon>
    </lineage>
</organism>
<dbReference type="EMBL" id="BK015583">
    <property type="protein sequence ID" value="DAE14474.1"/>
    <property type="molecule type" value="Genomic_DNA"/>
</dbReference>